<evidence type="ECO:0000259" key="1">
    <source>
        <dbReference type="PROSITE" id="PS51272"/>
    </source>
</evidence>
<dbReference type="Pfam" id="PF00395">
    <property type="entry name" value="SLH"/>
    <property type="match status" value="1"/>
</dbReference>
<proteinExistence type="predicted"/>
<dbReference type="EMBL" id="MSZX01000002">
    <property type="protein sequence ID" value="OPA80263.1"/>
    <property type="molecule type" value="Genomic_DNA"/>
</dbReference>
<accession>A0A1T2XKQ7</accession>
<name>A0A1T2XKQ7_9BACL</name>
<reference evidence="2 3" key="1">
    <citation type="submission" date="2017-01" db="EMBL/GenBank/DDBJ databases">
        <title>Genome analysis of Paenibacillus selenitrireducens ES3-24.</title>
        <authorList>
            <person name="Xu D."/>
            <person name="Yao R."/>
            <person name="Zheng S."/>
        </authorList>
    </citation>
    <scope>NUCLEOTIDE SEQUENCE [LARGE SCALE GENOMIC DNA]</scope>
    <source>
        <strain evidence="2 3">ES3-24</strain>
    </source>
</reference>
<evidence type="ECO:0000313" key="2">
    <source>
        <dbReference type="EMBL" id="OPA80263.1"/>
    </source>
</evidence>
<dbReference type="AlphaFoldDB" id="A0A1T2XKQ7"/>
<dbReference type="InterPro" id="IPR001119">
    <property type="entry name" value="SLH_dom"/>
</dbReference>
<protein>
    <recommendedName>
        <fullName evidence="1">SLH domain-containing protein</fullName>
    </recommendedName>
</protein>
<evidence type="ECO:0000313" key="3">
    <source>
        <dbReference type="Proteomes" id="UP000190188"/>
    </source>
</evidence>
<dbReference type="PROSITE" id="PS51272">
    <property type="entry name" value="SLH"/>
    <property type="match status" value="1"/>
</dbReference>
<feature type="domain" description="SLH" evidence="1">
    <location>
        <begin position="10"/>
        <end position="65"/>
    </location>
</feature>
<sequence>MFAVLSVEQEQAEGFADMRKHWAANAVQEATRLGFVLTGYGDHNFHANQQISREEMAVIIIRANG</sequence>
<dbReference type="Proteomes" id="UP000190188">
    <property type="component" value="Unassembled WGS sequence"/>
</dbReference>
<keyword evidence="3" id="KW-1185">Reference proteome</keyword>
<organism evidence="2 3">
    <name type="scientific">Paenibacillus selenitireducens</name>
    <dbReference type="NCBI Taxonomy" id="1324314"/>
    <lineage>
        <taxon>Bacteria</taxon>
        <taxon>Bacillati</taxon>
        <taxon>Bacillota</taxon>
        <taxon>Bacilli</taxon>
        <taxon>Bacillales</taxon>
        <taxon>Paenibacillaceae</taxon>
        <taxon>Paenibacillus</taxon>
    </lineage>
</organism>
<gene>
    <name evidence="2" type="ORF">BVG16_05870</name>
</gene>
<comment type="caution">
    <text evidence="2">The sequence shown here is derived from an EMBL/GenBank/DDBJ whole genome shotgun (WGS) entry which is preliminary data.</text>
</comment>